<evidence type="ECO:0000313" key="3">
    <source>
        <dbReference type="Proteomes" id="UP000189580"/>
    </source>
</evidence>
<feature type="region of interest" description="Disordered" evidence="1">
    <location>
        <begin position="1"/>
        <end position="92"/>
    </location>
</feature>
<gene>
    <name evidence="2" type="ORF">AWJ20_4062</name>
</gene>
<dbReference type="AlphaFoldDB" id="A0A167C5W9"/>
<sequence>MAGALARAAANNSRTRLAPTPTYNSSNSEPLIKKKGTPASPATALARRVLPVPGGPVRRIPLGSLPPKPVNLEGSFRKSTISSSSARASSTP</sequence>
<accession>A0A167C5W9</accession>
<dbReference type="KEGG" id="slb:AWJ20_4062"/>
<evidence type="ECO:0000256" key="1">
    <source>
        <dbReference type="SAM" id="MobiDB-lite"/>
    </source>
</evidence>
<dbReference type="RefSeq" id="XP_018733736.1">
    <property type="nucleotide sequence ID" value="XM_018881114.1"/>
</dbReference>
<keyword evidence="3" id="KW-1185">Reference proteome</keyword>
<dbReference type="OrthoDB" id="5427578at2759"/>
<reference evidence="2 3" key="1">
    <citation type="submission" date="2016-02" db="EMBL/GenBank/DDBJ databases">
        <title>Complete genome sequence and transcriptome regulation of the pentose utilising yeast Sugiyamaella lignohabitans.</title>
        <authorList>
            <person name="Bellasio M."/>
            <person name="Peymann A."/>
            <person name="Valli M."/>
            <person name="Sipitzky M."/>
            <person name="Graf A."/>
            <person name="Sauer M."/>
            <person name="Marx H."/>
            <person name="Mattanovich D."/>
        </authorList>
    </citation>
    <scope>NUCLEOTIDE SEQUENCE [LARGE SCALE GENOMIC DNA]</scope>
    <source>
        <strain evidence="2 3">CBS 10342</strain>
    </source>
</reference>
<dbReference type="GeneID" id="30036153"/>
<dbReference type="PANTHER" id="PTHR37449:SF1">
    <property type="entry name" value="OS02G0159950 PROTEIN"/>
    <property type="match status" value="1"/>
</dbReference>
<organism evidence="2 3">
    <name type="scientific">Sugiyamaella lignohabitans</name>
    <dbReference type="NCBI Taxonomy" id="796027"/>
    <lineage>
        <taxon>Eukaryota</taxon>
        <taxon>Fungi</taxon>
        <taxon>Dikarya</taxon>
        <taxon>Ascomycota</taxon>
        <taxon>Saccharomycotina</taxon>
        <taxon>Dipodascomycetes</taxon>
        <taxon>Dipodascales</taxon>
        <taxon>Trichomonascaceae</taxon>
        <taxon>Sugiyamaella</taxon>
    </lineage>
</organism>
<evidence type="ECO:0000313" key="2">
    <source>
        <dbReference type="EMBL" id="ANB11259.1"/>
    </source>
</evidence>
<protein>
    <submittedName>
        <fullName evidence="2">Uncharacterized protein</fullName>
    </submittedName>
</protein>
<feature type="compositionally biased region" description="Low complexity" evidence="1">
    <location>
        <begin position="77"/>
        <end position="92"/>
    </location>
</feature>
<proteinExistence type="predicted"/>
<feature type="compositionally biased region" description="Low complexity" evidence="1">
    <location>
        <begin position="1"/>
        <end position="18"/>
    </location>
</feature>
<dbReference type="Proteomes" id="UP000189580">
    <property type="component" value="Chromosome c"/>
</dbReference>
<dbReference type="PANTHER" id="PTHR37449">
    <property type="match status" value="1"/>
</dbReference>
<name>A0A167C5W9_9ASCO</name>
<dbReference type="EMBL" id="CP014500">
    <property type="protein sequence ID" value="ANB11259.1"/>
    <property type="molecule type" value="Genomic_DNA"/>
</dbReference>